<feature type="signal peptide" evidence="6">
    <location>
        <begin position="1"/>
        <end position="21"/>
    </location>
</feature>
<keyword evidence="2" id="KW-0929">Antimicrobial</keyword>
<evidence type="ECO:0000256" key="6">
    <source>
        <dbReference type="SAM" id="SignalP"/>
    </source>
</evidence>
<accession>A0ABW3M1B7</accession>
<keyword evidence="3" id="KW-0044">Antibiotic</keyword>
<name>A0ABW3M1B7_9PSEU</name>
<evidence type="ECO:0000256" key="3">
    <source>
        <dbReference type="ARBA" id="ARBA00023022"/>
    </source>
</evidence>
<dbReference type="SUPFAM" id="SSF49319">
    <property type="entry name" value="Actinoxanthin-like"/>
    <property type="match status" value="1"/>
</dbReference>
<evidence type="ECO:0000256" key="4">
    <source>
        <dbReference type="ARBA" id="ARBA00023125"/>
    </source>
</evidence>
<dbReference type="Pfam" id="PF00960">
    <property type="entry name" value="Neocarzinostat"/>
    <property type="match status" value="1"/>
</dbReference>
<dbReference type="Proteomes" id="UP001597045">
    <property type="component" value="Unassembled WGS sequence"/>
</dbReference>
<comment type="similarity">
    <text evidence="1">Belongs to the neocarzinostatin family.</text>
</comment>
<evidence type="ECO:0000313" key="8">
    <source>
        <dbReference type="Proteomes" id="UP001597045"/>
    </source>
</evidence>
<dbReference type="EMBL" id="JBHTIS010000060">
    <property type="protein sequence ID" value="MFD1044466.1"/>
    <property type="molecule type" value="Genomic_DNA"/>
</dbReference>
<dbReference type="NCBIfam" id="NF040680">
    <property type="entry name" value="chromo_anti"/>
    <property type="match status" value="1"/>
</dbReference>
<dbReference type="InterPro" id="IPR002186">
    <property type="entry name" value="Neocarzinostatin_fam"/>
</dbReference>
<keyword evidence="8" id="KW-1185">Reference proteome</keyword>
<keyword evidence="6" id="KW-0732">Signal</keyword>
<reference evidence="8" key="1">
    <citation type="journal article" date="2019" name="Int. J. Syst. Evol. Microbiol.">
        <title>The Global Catalogue of Microorganisms (GCM) 10K type strain sequencing project: providing services to taxonomists for standard genome sequencing and annotation.</title>
        <authorList>
            <consortium name="The Broad Institute Genomics Platform"/>
            <consortium name="The Broad Institute Genome Sequencing Center for Infectious Disease"/>
            <person name="Wu L."/>
            <person name="Ma J."/>
        </authorList>
    </citation>
    <scope>NUCLEOTIDE SEQUENCE [LARGE SCALE GENOMIC DNA]</scope>
    <source>
        <strain evidence="8">JCM 31486</strain>
    </source>
</reference>
<keyword evidence="5" id="KW-1015">Disulfide bond</keyword>
<evidence type="ECO:0000256" key="5">
    <source>
        <dbReference type="ARBA" id="ARBA00023157"/>
    </source>
</evidence>
<comment type="caution">
    <text evidence="7">The sequence shown here is derived from an EMBL/GenBank/DDBJ whole genome shotgun (WGS) entry which is preliminary data.</text>
</comment>
<proteinExistence type="inferred from homology"/>
<dbReference type="InterPro" id="IPR027273">
    <property type="entry name" value="Neocarzinostatin-like"/>
</dbReference>
<sequence>MIAVIAVGVGVVAFDGSNAMAASASTIAVTPTTGLSDGQSVAVTGSGSPGGALIDTIECEVPVGTSTVSCDTADVTVTTSDASGAFSTTLTVRAQFDGVDASTGQPTKKVDCTIAPGCIVLSTTVDANSPAHSNPVAISFSG</sequence>
<keyword evidence="4" id="KW-0238">DNA-binding</keyword>
<dbReference type="Gene3D" id="2.60.40.230">
    <property type="entry name" value="Neocarzinostatin-like"/>
    <property type="match status" value="1"/>
</dbReference>
<protein>
    <submittedName>
        <fullName evidence="7">Enediyne antibiotic chromoprotein</fullName>
    </submittedName>
</protein>
<evidence type="ECO:0000313" key="7">
    <source>
        <dbReference type="EMBL" id="MFD1044466.1"/>
    </source>
</evidence>
<evidence type="ECO:0000256" key="2">
    <source>
        <dbReference type="ARBA" id="ARBA00022529"/>
    </source>
</evidence>
<gene>
    <name evidence="7" type="ORF">ACFQ1S_02095</name>
</gene>
<feature type="chain" id="PRO_5045890064" evidence="6">
    <location>
        <begin position="22"/>
        <end position="142"/>
    </location>
</feature>
<dbReference type="PRINTS" id="PR01885">
    <property type="entry name" value="MACROMOMYCIN"/>
</dbReference>
<evidence type="ECO:0000256" key="1">
    <source>
        <dbReference type="ARBA" id="ARBA00010648"/>
    </source>
</evidence>
<organism evidence="7 8">
    <name type="scientific">Kibdelosporangium lantanae</name>
    <dbReference type="NCBI Taxonomy" id="1497396"/>
    <lineage>
        <taxon>Bacteria</taxon>
        <taxon>Bacillati</taxon>
        <taxon>Actinomycetota</taxon>
        <taxon>Actinomycetes</taxon>
        <taxon>Pseudonocardiales</taxon>
        <taxon>Pseudonocardiaceae</taxon>
        <taxon>Kibdelosporangium</taxon>
    </lineage>
</organism>